<evidence type="ECO:0000256" key="1">
    <source>
        <dbReference type="SAM" id="MobiDB-lite"/>
    </source>
</evidence>
<dbReference type="Proteomes" id="UP000045706">
    <property type="component" value="Unassembled WGS sequence"/>
</dbReference>
<evidence type="ECO:0008006" key="4">
    <source>
        <dbReference type="Google" id="ProtNLM"/>
    </source>
</evidence>
<dbReference type="PANTHER" id="PTHR37450">
    <property type="entry name" value="CIPC PROTEIN"/>
    <property type="match status" value="1"/>
</dbReference>
<feature type="compositionally biased region" description="Low complexity" evidence="1">
    <location>
        <begin position="319"/>
        <end position="332"/>
    </location>
</feature>
<dbReference type="InterPro" id="IPR022234">
    <property type="entry name" value="DUF3759"/>
</dbReference>
<accession>A0A0G4NFR0</accession>
<sequence>MFGFDEAKDNYDNAHGGNHESKLSHEVVAGGAAFGAMKLFEDRQRKNGEPVHHAFAKELLAGFAGAEVDKLVETKGLDYIDREKAKRHAEKQAESLYDNQYGDLEQYDPREREPHRHIREDKGYGGGGGYGQDQDQGYGQNQSGGYDQNQGYGQNQGYEDRRNEENRGYEENRRWQLPSENPLKDGLPLLLQRQSCALENPLLLPELVLKRIESTLSIRAQLVHDGSALANRLPAGLDTGEPVHHAFAKELLAGFAGAEVDKLVETKGLDYIDREKAKRHAEKQAESLYDNQYGDLEQYDPREREPHRHIREDRGYSGYGQDQDQGFGQNQSRGYDENQGYGQNQGYEDKRYEANRGYEENRRW</sequence>
<name>A0A0G4NFR0_VERLO</name>
<dbReference type="EMBL" id="CVQI01034729">
    <property type="protein sequence ID" value="CRK45381.1"/>
    <property type="molecule type" value="Genomic_DNA"/>
</dbReference>
<feature type="region of interest" description="Disordered" evidence="1">
    <location>
        <begin position="90"/>
        <end position="179"/>
    </location>
</feature>
<reference evidence="3" key="1">
    <citation type="submission" date="2015-05" db="EMBL/GenBank/DDBJ databases">
        <authorList>
            <person name="Fogelqvist Johan"/>
        </authorList>
    </citation>
    <scope>NUCLEOTIDE SEQUENCE [LARGE SCALE GENOMIC DNA]</scope>
</reference>
<proteinExistence type="predicted"/>
<feature type="compositionally biased region" description="Basic and acidic residues" evidence="1">
    <location>
        <begin position="299"/>
        <end position="315"/>
    </location>
</feature>
<protein>
    <recommendedName>
        <fullName evidence="4">CipC-like antibiotic response protein</fullName>
    </recommendedName>
</protein>
<feature type="region of interest" description="Disordered" evidence="1">
    <location>
        <begin position="282"/>
        <end position="364"/>
    </location>
</feature>
<organism evidence="2 3">
    <name type="scientific">Verticillium longisporum</name>
    <name type="common">Verticillium dahliae var. longisporum</name>
    <dbReference type="NCBI Taxonomy" id="100787"/>
    <lineage>
        <taxon>Eukaryota</taxon>
        <taxon>Fungi</taxon>
        <taxon>Dikarya</taxon>
        <taxon>Ascomycota</taxon>
        <taxon>Pezizomycotina</taxon>
        <taxon>Sordariomycetes</taxon>
        <taxon>Hypocreomycetidae</taxon>
        <taxon>Glomerellales</taxon>
        <taxon>Plectosphaerellaceae</taxon>
        <taxon>Verticillium</taxon>
    </lineage>
</organism>
<feature type="compositionally biased region" description="Basic and acidic residues" evidence="1">
    <location>
        <begin position="347"/>
        <end position="364"/>
    </location>
</feature>
<gene>
    <name evidence="2" type="ORF">BN1723_016533</name>
</gene>
<feature type="compositionally biased region" description="Low complexity" evidence="1">
    <location>
        <begin position="132"/>
        <end position="157"/>
    </location>
</feature>
<dbReference type="AlphaFoldDB" id="A0A0G4NFR0"/>
<dbReference type="Pfam" id="PF12585">
    <property type="entry name" value="DUF3759"/>
    <property type="match status" value="2"/>
</dbReference>
<evidence type="ECO:0000313" key="3">
    <source>
        <dbReference type="Proteomes" id="UP000045706"/>
    </source>
</evidence>
<feature type="compositionally biased region" description="Basic and acidic residues" evidence="1">
    <location>
        <begin position="158"/>
        <end position="174"/>
    </location>
</feature>
<dbReference type="PANTHER" id="PTHR37450:SF1">
    <property type="entry name" value="CIPC PROTEIN"/>
    <property type="match status" value="1"/>
</dbReference>
<feature type="compositionally biased region" description="Basic and acidic residues" evidence="1">
    <location>
        <begin position="107"/>
        <end position="123"/>
    </location>
</feature>
<evidence type="ECO:0000313" key="2">
    <source>
        <dbReference type="EMBL" id="CRK45381.1"/>
    </source>
</evidence>